<dbReference type="PANTHER" id="PTHR47892:SF1">
    <property type="entry name" value="UNIVERSAL STRESS PROTEIN E"/>
    <property type="match status" value="1"/>
</dbReference>
<keyword evidence="7" id="KW-1185">Reference proteome</keyword>
<dbReference type="PRINTS" id="PR01438">
    <property type="entry name" value="UNVRSLSTRESS"/>
</dbReference>
<organism evidence="6 7">
    <name type="scientific">Novipirellula galeiformis</name>
    <dbReference type="NCBI Taxonomy" id="2528004"/>
    <lineage>
        <taxon>Bacteria</taxon>
        <taxon>Pseudomonadati</taxon>
        <taxon>Planctomycetota</taxon>
        <taxon>Planctomycetia</taxon>
        <taxon>Pirellulales</taxon>
        <taxon>Pirellulaceae</taxon>
        <taxon>Novipirellula</taxon>
    </lineage>
</organism>
<dbReference type="EMBL" id="SJPT01000007">
    <property type="protein sequence ID" value="TWU20956.1"/>
    <property type="molecule type" value="Genomic_DNA"/>
</dbReference>
<comment type="caution">
    <text evidence="6">The sequence shown here is derived from an EMBL/GenBank/DDBJ whole genome shotgun (WGS) entry which is preliminary data.</text>
</comment>
<protein>
    <recommendedName>
        <fullName evidence="5">UspA domain-containing protein</fullName>
    </recommendedName>
</protein>
<keyword evidence="3" id="KW-0963">Cytoplasm</keyword>
<dbReference type="PANTHER" id="PTHR47892">
    <property type="entry name" value="UNIVERSAL STRESS PROTEIN E"/>
    <property type="match status" value="1"/>
</dbReference>
<evidence type="ECO:0000256" key="3">
    <source>
        <dbReference type="ARBA" id="ARBA00022490"/>
    </source>
</evidence>
<reference evidence="6 7" key="1">
    <citation type="submission" date="2019-02" db="EMBL/GenBank/DDBJ databases">
        <title>Deep-cultivation of Planctomycetes and their phenomic and genomic characterization uncovers novel biology.</title>
        <authorList>
            <person name="Wiegand S."/>
            <person name="Jogler M."/>
            <person name="Boedeker C."/>
            <person name="Pinto D."/>
            <person name="Vollmers J."/>
            <person name="Rivas-Marin E."/>
            <person name="Kohn T."/>
            <person name="Peeters S.H."/>
            <person name="Heuer A."/>
            <person name="Rast P."/>
            <person name="Oberbeckmann S."/>
            <person name="Bunk B."/>
            <person name="Jeske O."/>
            <person name="Meyerdierks A."/>
            <person name="Storesund J.E."/>
            <person name="Kallscheuer N."/>
            <person name="Luecker S."/>
            <person name="Lage O.M."/>
            <person name="Pohl T."/>
            <person name="Merkel B.J."/>
            <person name="Hornburger P."/>
            <person name="Mueller R.-W."/>
            <person name="Bruemmer F."/>
            <person name="Labrenz M."/>
            <person name="Spormann A.M."/>
            <person name="Op Den Camp H."/>
            <person name="Overmann J."/>
            <person name="Amann R."/>
            <person name="Jetten M.S.M."/>
            <person name="Mascher T."/>
            <person name="Medema M.H."/>
            <person name="Devos D.P."/>
            <person name="Kaster A.-K."/>
            <person name="Ovreas L."/>
            <person name="Rohde M."/>
            <person name="Galperin M.Y."/>
            <person name="Jogler C."/>
        </authorList>
    </citation>
    <scope>NUCLEOTIDE SEQUENCE [LARGE SCALE GENOMIC DNA]</scope>
    <source>
        <strain evidence="6 7">Pla52o</strain>
    </source>
</reference>
<dbReference type="InterPro" id="IPR006015">
    <property type="entry name" value="Universal_stress_UspA"/>
</dbReference>
<feature type="domain" description="UspA" evidence="5">
    <location>
        <begin position="166"/>
        <end position="302"/>
    </location>
</feature>
<proteinExistence type="inferred from homology"/>
<accession>A0A5C6CC23</accession>
<dbReference type="GO" id="GO:0005737">
    <property type="term" value="C:cytoplasm"/>
    <property type="evidence" value="ECO:0007669"/>
    <property type="project" value="UniProtKB-SubCell"/>
</dbReference>
<evidence type="ECO:0000256" key="2">
    <source>
        <dbReference type="ARBA" id="ARBA00008791"/>
    </source>
</evidence>
<evidence type="ECO:0000256" key="4">
    <source>
        <dbReference type="ARBA" id="ARBA00037131"/>
    </source>
</evidence>
<name>A0A5C6CC23_9BACT</name>
<evidence type="ECO:0000259" key="5">
    <source>
        <dbReference type="Pfam" id="PF00582"/>
    </source>
</evidence>
<evidence type="ECO:0000256" key="1">
    <source>
        <dbReference type="ARBA" id="ARBA00004496"/>
    </source>
</evidence>
<comment type="similarity">
    <text evidence="2">Belongs to the universal stress protein A family.</text>
</comment>
<gene>
    <name evidence="6" type="ORF">Pla52o_39880</name>
</gene>
<dbReference type="InterPro" id="IPR006016">
    <property type="entry name" value="UspA"/>
</dbReference>
<dbReference type="Gene3D" id="3.40.50.12370">
    <property type="match status" value="1"/>
</dbReference>
<evidence type="ECO:0000313" key="6">
    <source>
        <dbReference type="EMBL" id="TWU20956.1"/>
    </source>
</evidence>
<evidence type="ECO:0000313" key="7">
    <source>
        <dbReference type="Proteomes" id="UP000316304"/>
    </source>
</evidence>
<feature type="domain" description="UspA" evidence="5">
    <location>
        <begin position="26"/>
        <end position="157"/>
    </location>
</feature>
<dbReference type="Pfam" id="PF00582">
    <property type="entry name" value="Usp"/>
    <property type="match status" value="2"/>
</dbReference>
<dbReference type="CDD" id="cd00293">
    <property type="entry name" value="USP-like"/>
    <property type="match status" value="1"/>
</dbReference>
<comment type="function">
    <text evidence="4">Required for resistance to DNA-damaging agents.</text>
</comment>
<dbReference type="OrthoDB" id="239260at2"/>
<dbReference type="Proteomes" id="UP000316304">
    <property type="component" value="Unassembled WGS sequence"/>
</dbReference>
<dbReference type="RefSeq" id="WP_146596096.1">
    <property type="nucleotide sequence ID" value="NZ_SJPT01000007.1"/>
</dbReference>
<comment type="subcellular location">
    <subcellularLocation>
        <location evidence="1">Cytoplasm</location>
    </subcellularLocation>
</comment>
<dbReference type="SUPFAM" id="SSF52402">
    <property type="entry name" value="Adenine nucleotide alpha hydrolases-like"/>
    <property type="match status" value="2"/>
</dbReference>
<sequence>MKRFKSILVGVALAEGDRLVSERVPSASEEAVARGTWLAKANDAQLNFLHVLPSWAANLDANTQVLIQNDHGQQTVRDHAKEVMAKLVHQAESEGIAAESRVVFGKSWVEAIRQVLRKHHDLVIVGAKDTSQPRPFLAGSTAIKLLRKCPCAVWVTRPTPDRILHSILVAHDLRSVGNDAMELGCSLAKIHHAKLHVLHAAEYANYDNIFPTLVSLDSAEQYRQNAEKQIAEQLAKFHLAHEAQVHFSTRAPDLAIWHCIEEENVELLVMGTIARTGISGLITGNTAERLLPLLSCSILAIKPRDFQSPVTLEPHG</sequence>
<dbReference type="AlphaFoldDB" id="A0A5C6CC23"/>